<organism evidence="1">
    <name type="scientific">Triticum aestivum</name>
    <name type="common">Wheat</name>
    <dbReference type="NCBI Taxonomy" id="4565"/>
    <lineage>
        <taxon>Eukaryota</taxon>
        <taxon>Viridiplantae</taxon>
        <taxon>Streptophyta</taxon>
        <taxon>Embryophyta</taxon>
        <taxon>Tracheophyta</taxon>
        <taxon>Spermatophyta</taxon>
        <taxon>Magnoliopsida</taxon>
        <taxon>Liliopsida</taxon>
        <taxon>Poales</taxon>
        <taxon>Poaceae</taxon>
        <taxon>BOP clade</taxon>
        <taxon>Pooideae</taxon>
        <taxon>Triticodae</taxon>
        <taxon>Triticeae</taxon>
        <taxon>Triticinae</taxon>
        <taxon>Triticum</taxon>
    </lineage>
</organism>
<dbReference type="Gramene" id="TraesARI2A03G00777360.1">
    <property type="protein sequence ID" value="TraesARI2A03G00777360.1"/>
    <property type="gene ID" value="TraesARI2A03G00777360"/>
</dbReference>
<evidence type="ECO:0008006" key="3">
    <source>
        <dbReference type="Google" id="ProtNLM"/>
    </source>
</evidence>
<evidence type="ECO:0000313" key="1">
    <source>
        <dbReference type="EnsemblPlants" id="TraesCS2A02G438100.1"/>
    </source>
</evidence>
<name>A0A3B6B3P9_WHEAT</name>
<dbReference type="Gramene" id="TraesNOR2A03G00779100.1">
    <property type="protein sequence ID" value="TraesNOR2A03G00779100.1"/>
    <property type="gene ID" value="TraesNOR2A03G00779100"/>
</dbReference>
<reference evidence="1" key="2">
    <citation type="submission" date="2018-10" db="UniProtKB">
        <authorList>
            <consortium name="EnsemblPlants"/>
        </authorList>
    </citation>
    <scope>IDENTIFICATION</scope>
</reference>
<dbReference type="Gramene" id="TraesSYM2A03G00777050.1">
    <property type="protein sequence ID" value="TraesSYM2A03G00777050.1"/>
    <property type="gene ID" value="TraesSYM2A03G00777050"/>
</dbReference>
<dbReference type="Gramene" id="TraesRN2A0101024000.1">
    <property type="protein sequence ID" value="TraesRN2A0101024000.1"/>
    <property type="gene ID" value="TraesRN2A0101024000"/>
</dbReference>
<dbReference type="Gramene" id="TraesWEE_scaffold_013967_01G000300.1">
    <property type="protein sequence ID" value="TraesWEE_scaffold_013967_01G000300.1"/>
    <property type="gene ID" value="TraesWEE_scaffold_013967_01G000300"/>
</dbReference>
<dbReference type="Gramene" id="TraesCS2A03G1040600.1">
    <property type="protein sequence ID" value="TraesCS2A03G1040600.1.CDS"/>
    <property type="gene ID" value="TraesCS2A03G1040600"/>
</dbReference>
<dbReference type="Gramene" id="TraesPARA_EIv1.0_0362050.1">
    <property type="protein sequence ID" value="TraesPARA_EIv1.0_0362050.1.CDS"/>
    <property type="gene ID" value="TraesPARA_EIv1.0_0362050"/>
</dbReference>
<reference evidence="1" key="1">
    <citation type="submission" date="2018-08" db="EMBL/GenBank/DDBJ databases">
        <authorList>
            <person name="Rossello M."/>
        </authorList>
    </citation>
    <scope>NUCLEOTIDE SEQUENCE [LARGE SCALE GENOMIC DNA]</scope>
    <source>
        <strain evidence="1">cv. Chinese Spring</strain>
    </source>
</reference>
<sequence>MIYVVMAPNPSGQSQEKKKTKEKQPMKIHYDLLNLRMNQAEQKVTCELMMPAKLPDFYNPPLGADPVVLHVKHPTQDKHSVTLMRDCLHKNLLHAKLVSDKDPYLLVFTDRYTGMLTAYFKSIEPFVAKYAEPGRIPFPSAKLQSVVSQMLDGLKGLWFYDKYHGNLRLDNTYYYKTKDGDVVVKLASFKCQGTKLKDPAKKGKDKTETVAHYQAEDLQAMGTALEEISQMASDLSEKGYLLDCRQIDHLAERLKEVSKIQLLQWMRLSFQGIMVFFWYYTLYCHDLQDPLTRGDVKMVKHARPEMPVTVSSSRTVAAVTRLKVTAV</sequence>
<accession>A0A3B6B3P9</accession>
<keyword evidence="2" id="KW-1185">Reference proteome</keyword>
<dbReference type="Gramene" id="TraesSTA2A03G00767390.1">
    <property type="protein sequence ID" value="TraesSTA2A03G00767390.1"/>
    <property type="gene ID" value="TraesSTA2A03G00767390"/>
</dbReference>
<dbReference type="KEGG" id="taes:123190291"/>
<dbReference type="Gramene" id="TraesJUL2A03G00773840.1">
    <property type="protein sequence ID" value="TraesJUL2A03G00773840.1"/>
    <property type="gene ID" value="TraesJUL2A03G00773840"/>
</dbReference>
<dbReference type="Gramene" id="TraesLDM2A03G00771730.1">
    <property type="protein sequence ID" value="TraesLDM2A03G00771730.1"/>
    <property type="gene ID" value="TraesLDM2A03G00771730"/>
</dbReference>
<dbReference type="EnsemblPlants" id="TraesCS2A02G438100.1">
    <property type="protein sequence ID" value="TraesCS2A02G438100.1"/>
    <property type="gene ID" value="TraesCS2A02G438100"/>
</dbReference>
<evidence type="ECO:0000313" key="2">
    <source>
        <dbReference type="Proteomes" id="UP000019116"/>
    </source>
</evidence>
<dbReference type="Gramene" id="TraesCAD_scaffold_012590_01G000200.1">
    <property type="protein sequence ID" value="TraesCAD_scaffold_012590_01G000200.1"/>
    <property type="gene ID" value="TraesCAD_scaffold_012590_01G000200"/>
</dbReference>
<gene>
    <name evidence="1" type="primary">LOC123190291</name>
</gene>
<dbReference type="AlphaFoldDB" id="A0A3B6B3P9"/>
<protein>
    <recommendedName>
        <fullName evidence="3">Protein kinase domain-containing protein</fullName>
    </recommendedName>
</protein>
<dbReference type="Gramene" id="TraesMAC2A03G00767960.1">
    <property type="protein sequence ID" value="TraesMAC2A03G00767960.1"/>
    <property type="gene ID" value="TraesMAC2A03G00767960"/>
</dbReference>
<dbReference type="RefSeq" id="XP_044458841.1">
    <property type="nucleotide sequence ID" value="XM_044602906.1"/>
</dbReference>
<dbReference type="GeneID" id="123190291"/>
<dbReference type="Gramene" id="TraesCS2A02G438100.1">
    <property type="protein sequence ID" value="TraesCS2A02G438100.1"/>
    <property type="gene ID" value="TraesCS2A02G438100"/>
</dbReference>
<proteinExistence type="predicted"/>
<dbReference type="Proteomes" id="UP000019116">
    <property type="component" value="Chromosome 2A"/>
</dbReference>
<dbReference type="Gramene" id="TraesCLE_scaffold_029911_01G000200.1">
    <property type="protein sequence ID" value="TraesCLE_scaffold_029911_01G000200.1"/>
    <property type="gene ID" value="TraesCLE_scaffold_029911_01G000200"/>
</dbReference>
<dbReference type="Gramene" id="TraesJAG2A03G00769050.1">
    <property type="protein sequence ID" value="TraesJAG2A03G00769050.1"/>
    <property type="gene ID" value="TraesJAG2A03G00769050"/>
</dbReference>
<dbReference type="Gramene" id="TraesLAC2A03G00772960.1">
    <property type="protein sequence ID" value="TraesLAC2A03G00772960.1"/>
    <property type="gene ID" value="TraesLAC2A03G00772960"/>
</dbReference>